<reference evidence="5 6" key="2">
    <citation type="journal article" date="2011" name="Stand. Genomic Sci.">
        <title>Complete genome sequence of Isosphaera pallida type strain (IS1B).</title>
        <authorList>
            <consortium name="US DOE Joint Genome Institute (JGI-PGF)"/>
            <person name="Goker M."/>
            <person name="Cleland D."/>
            <person name="Saunders E."/>
            <person name="Lapidus A."/>
            <person name="Nolan M."/>
            <person name="Lucas S."/>
            <person name="Hammon N."/>
            <person name="Deshpande S."/>
            <person name="Cheng J.F."/>
            <person name="Tapia R."/>
            <person name="Han C."/>
            <person name="Goodwin L."/>
            <person name="Pitluck S."/>
            <person name="Liolios K."/>
            <person name="Pagani I."/>
            <person name="Ivanova N."/>
            <person name="Mavromatis K."/>
            <person name="Pati A."/>
            <person name="Chen A."/>
            <person name="Palaniappan K."/>
            <person name="Land M."/>
            <person name="Hauser L."/>
            <person name="Chang Y.J."/>
            <person name="Jeffries C.D."/>
            <person name="Detter J.C."/>
            <person name="Beck B."/>
            <person name="Woyke T."/>
            <person name="Bristow J."/>
            <person name="Eisen J.A."/>
            <person name="Markowitz V."/>
            <person name="Hugenholtz P."/>
            <person name="Kyrpides N.C."/>
            <person name="Klenk H.P."/>
        </authorList>
    </citation>
    <scope>NUCLEOTIDE SEQUENCE [LARGE SCALE GENOMIC DNA]</scope>
    <source>
        <strain evidence="6">ATCC 43644 / DSM 9630 / IS1B</strain>
    </source>
</reference>
<proteinExistence type="inferred from homology"/>
<evidence type="ECO:0000313" key="6">
    <source>
        <dbReference type="Proteomes" id="UP000008631"/>
    </source>
</evidence>
<dbReference type="InterPro" id="IPR051317">
    <property type="entry name" value="Gfo/Idh/MocA_oxidoreduct"/>
</dbReference>
<reference key="1">
    <citation type="submission" date="2010-11" db="EMBL/GenBank/DDBJ databases">
        <title>The complete sequence of chromosome of Isophaera pallida ATCC 43644.</title>
        <authorList>
            <consortium name="US DOE Joint Genome Institute (JGI-PGF)"/>
            <person name="Lucas S."/>
            <person name="Copeland A."/>
            <person name="Lapidus A."/>
            <person name="Bruce D."/>
            <person name="Goodwin L."/>
            <person name="Pitluck S."/>
            <person name="Kyrpides N."/>
            <person name="Mavromatis K."/>
            <person name="Pagani I."/>
            <person name="Ivanova N."/>
            <person name="Saunders E."/>
            <person name="Brettin T."/>
            <person name="Detter J.C."/>
            <person name="Han C."/>
            <person name="Tapia R."/>
            <person name="Land M."/>
            <person name="Hauser L."/>
            <person name="Markowitz V."/>
            <person name="Cheng J.-F."/>
            <person name="Hugenholtz P."/>
            <person name="Woyke T."/>
            <person name="Wu D."/>
            <person name="Eisen J.A."/>
        </authorList>
    </citation>
    <scope>NUCLEOTIDE SEQUENCE</scope>
    <source>
        <strain>ATCC 43644</strain>
    </source>
</reference>
<dbReference type="PANTHER" id="PTHR43708:SF5">
    <property type="entry name" value="CONSERVED EXPRESSED OXIDOREDUCTASE (EUROFUNG)-RELATED"/>
    <property type="match status" value="1"/>
</dbReference>
<dbReference type="GO" id="GO:0000166">
    <property type="term" value="F:nucleotide binding"/>
    <property type="evidence" value="ECO:0007669"/>
    <property type="project" value="InterPro"/>
</dbReference>
<dbReference type="GO" id="GO:0016491">
    <property type="term" value="F:oxidoreductase activity"/>
    <property type="evidence" value="ECO:0007669"/>
    <property type="project" value="UniProtKB-KW"/>
</dbReference>
<accession>E8QYG0</accession>
<name>E8QYG0_ISOPI</name>
<dbReference type="Proteomes" id="UP000008631">
    <property type="component" value="Chromosome"/>
</dbReference>
<dbReference type="eggNOG" id="COG0673">
    <property type="taxonomic scope" value="Bacteria"/>
</dbReference>
<evidence type="ECO:0000259" key="4">
    <source>
        <dbReference type="Pfam" id="PF01408"/>
    </source>
</evidence>
<dbReference type="SUPFAM" id="SSF51735">
    <property type="entry name" value="NAD(P)-binding Rossmann-fold domains"/>
    <property type="match status" value="1"/>
</dbReference>
<organism evidence="5 6">
    <name type="scientific">Isosphaera pallida (strain ATCC 43644 / DSM 9630 / IS1B)</name>
    <dbReference type="NCBI Taxonomy" id="575540"/>
    <lineage>
        <taxon>Bacteria</taxon>
        <taxon>Pseudomonadati</taxon>
        <taxon>Planctomycetota</taxon>
        <taxon>Planctomycetia</taxon>
        <taxon>Isosphaerales</taxon>
        <taxon>Isosphaeraceae</taxon>
        <taxon>Isosphaera</taxon>
    </lineage>
</organism>
<gene>
    <name evidence="5" type="ordered locus">Isop_3586</name>
</gene>
<dbReference type="PANTHER" id="PTHR43708">
    <property type="entry name" value="CONSERVED EXPRESSED OXIDOREDUCTASE (EUROFUNG)"/>
    <property type="match status" value="1"/>
</dbReference>
<dbReference type="OrthoDB" id="241454at2"/>
<dbReference type="EMBL" id="CP002353">
    <property type="protein sequence ID" value="ADV64143.1"/>
    <property type="molecule type" value="Genomic_DNA"/>
</dbReference>
<evidence type="ECO:0000256" key="2">
    <source>
        <dbReference type="ARBA" id="ARBA00023002"/>
    </source>
</evidence>
<dbReference type="Pfam" id="PF01408">
    <property type="entry name" value="GFO_IDH_MocA"/>
    <property type="match status" value="1"/>
</dbReference>
<dbReference type="HOGENOM" id="CLU_766781_0_0_0"/>
<dbReference type="InterPro" id="IPR036291">
    <property type="entry name" value="NAD(P)-bd_dom_sf"/>
</dbReference>
<dbReference type="InterPro" id="IPR000683">
    <property type="entry name" value="Gfo/Idh/MocA-like_OxRdtase_N"/>
</dbReference>
<dbReference type="Gene3D" id="3.40.50.720">
    <property type="entry name" value="NAD(P)-binding Rossmann-like Domain"/>
    <property type="match status" value="1"/>
</dbReference>
<keyword evidence="6" id="KW-1185">Reference proteome</keyword>
<evidence type="ECO:0000256" key="3">
    <source>
        <dbReference type="SAM" id="MobiDB-lite"/>
    </source>
</evidence>
<evidence type="ECO:0000256" key="1">
    <source>
        <dbReference type="ARBA" id="ARBA00010928"/>
    </source>
</evidence>
<dbReference type="RefSeq" id="WP_013566431.1">
    <property type="nucleotide sequence ID" value="NC_014962.1"/>
</dbReference>
<feature type="domain" description="Gfo/Idh/MocA-like oxidoreductase N-terminal" evidence="4">
    <location>
        <begin position="9"/>
        <end position="98"/>
    </location>
</feature>
<comment type="similarity">
    <text evidence="1">Belongs to the Gfo/Idh/MocA family.</text>
</comment>
<dbReference type="AlphaFoldDB" id="E8QYG0"/>
<keyword evidence="2" id="KW-0560">Oxidoreductase</keyword>
<evidence type="ECO:0000313" key="5">
    <source>
        <dbReference type="EMBL" id="ADV64143.1"/>
    </source>
</evidence>
<dbReference type="InParanoid" id="E8QYG0"/>
<sequence length="361" mass="39896">MAAGGTPKLGVVGVGRLWEARHRPALRQPYPPLRVTACFDQVARRAEREAELFRARAASSLRGLIFGADVEAVAFVTRQWFHPLGVEWAIEAGRPVFVAVDPVDDWADYVGLVERMTRTEAPVFLELERRHLPALRRLIQLREERLGPIHHIRFTLKKRVDATRTTSVPPAEPAVGLAIETIAGLRARTPRRVEFRPRAFALDDAGGKAQSGWRIDFADDVEVEVVESDQPRWSLAIRAEAGEAVWDGPNSIRWRETIPNHNTPGTGTSVVGDWQTEEMTGAEAVGHDSLAQFAAAIGCPERFAWQRNADQRLVAWAQAAAQSRDIGAAVLDSPPRIDSDLNSDPSVTDRTRNPGQGETHS</sequence>
<protein>
    <submittedName>
        <fullName evidence="5">Oxidoreductase domain protein</fullName>
    </submittedName>
</protein>
<feature type="region of interest" description="Disordered" evidence="3">
    <location>
        <begin position="327"/>
        <end position="361"/>
    </location>
</feature>
<dbReference type="KEGG" id="ipa:Isop_3586"/>